<evidence type="ECO:0000313" key="3">
    <source>
        <dbReference type="Proteomes" id="UP000244855"/>
    </source>
</evidence>
<feature type="compositionally biased region" description="Basic and acidic residues" evidence="1">
    <location>
        <begin position="153"/>
        <end position="178"/>
    </location>
</feature>
<feature type="compositionally biased region" description="Low complexity" evidence="1">
    <location>
        <begin position="31"/>
        <end position="60"/>
    </location>
</feature>
<name>A0A2V1EFL0_9PLEO</name>
<protein>
    <submittedName>
        <fullName evidence="2">Uncharacterized protein</fullName>
    </submittedName>
</protein>
<dbReference type="OrthoDB" id="10543115at2759"/>
<reference evidence="2 3" key="1">
    <citation type="journal article" date="2018" name="Sci. Rep.">
        <title>Comparative genomics provides insights into the lifestyle and reveals functional heterogeneity of dark septate endophytic fungi.</title>
        <authorList>
            <person name="Knapp D.G."/>
            <person name="Nemeth J.B."/>
            <person name="Barry K."/>
            <person name="Hainaut M."/>
            <person name="Henrissat B."/>
            <person name="Johnson J."/>
            <person name="Kuo A."/>
            <person name="Lim J.H.P."/>
            <person name="Lipzen A."/>
            <person name="Nolan M."/>
            <person name="Ohm R.A."/>
            <person name="Tamas L."/>
            <person name="Grigoriev I.V."/>
            <person name="Spatafora J.W."/>
            <person name="Nagy L.G."/>
            <person name="Kovacs G.M."/>
        </authorList>
    </citation>
    <scope>NUCLEOTIDE SEQUENCE [LARGE SCALE GENOMIC DNA]</scope>
    <source>
        <strain evidence="2 3">DSE2036</strain>
    </source>
</reference>
<feature type="region of interest" description="Disordered" evidence="1">
    <location>
        <begin position="1"/>
        <end position="91"/>
    </location>
</feature>
<sequence>MPPEDHSRSGSTSSGRSSSLKSFFTKVAPGSRSSTISASSTHLSSKSTSSLHLNSSSTPLPGHSRFAPVRDISDEEQREAPNLGDSGWGDKAWSKVKAEQEWLSEQREEYAKRQKVFDEVQEARQKRGEGRFVSGEQRWEQELKKVKALEEKRRKEEMRKAKLEERERRRQRDLERQWALHPPTPLPWPGDSDEE</sequence>
<organism evidence="2 3">
    <name type="scientific">Periconia macrospinosa</name>
    <dbReference type="NCBI Taxonomy" id="97972"/>
    <lineage>
        <taxon>Eukaryota</taxon>
        <taxon>Fungi</taxon>
        <taxon>Dikarya</taxon>
        <taxon>Ascomycota</taxon>
        <taxon>Pezizomycotina</taxon>
        <taxon>Dothideomycetes</taxon>
        <taxon>Pleosporomycetidae</taxon>
        <taxon>Pleosporales</taxon>
        <taxon>Massarineae</taxon>
        <taxon>Periconiaceae</taxon>
        <taxon>Periconia</taxon>
    </lineage>
</organism>
<gene>
    <name evidence="2" type="ORF">DM02DRAFT_621796</name>
</gene>
<evidence type="ECO:0000256" key="1">
    <source>
        <dbReference type="SAM" id="MobiDB-lite"/>
    </source>
</evidence>
<dbReference type="Proteomes" id="UP000244855">
    <property type="component" value="Unassembled WGS sequence"/>
</dbReference>
<feature type="compositionally biased region" description="Low complexity" evidence="1">
    <location>
        <begin position="9"/>
        <end position="19"/>
    </location>
</feature>
<feature type="region of interest" description="Disordered" evidence="1">
    <location>
        <begin position="153"/>
        <end position="195"/>
    </location>
</feature>
<dbReference type="AlphaFoldDB" id="A0A2V1EFL0"/>
<keyword evidence="3" id="KW-1185">Reference proteome</keyword>
<dbReference type="EMBL" id="KZ805301">
    <property type="protein sequence ID" value="PVI08270.1"/>
    <property type="molecule type" value="Genomic_DNA"/>
</dbReference>
<proteinExistence type="predicted"/>
<evidence type="ECO:0000313" key="2">
    <source>
        <dbReference type="EMBL" id="PVI08270.1"/>
    </source>
</evidence>
<accession>A0A2V1EFL0</accession>